<dbReference type="EMBL" id="SELW01000657">
    <property type="protein sequence ID" value="TID15043.1"/>
    <property type="molecule type" value="Genomic_DNA"/>
</dbReference>
<evidence type="ECO:0000259" key="8">
    <source>
        <dbReference type="PROSITE" id="PS50850"/>
    </source>
</evidence>
<feature type="transmembrane region" description="Helical" evidence="7">
    <location>
        <begin position="56"/>
        <end position="75"/>
    </location>
</feature>
<feature type="transmembrane region" description="Helical" evidence="7">
    <location>
        <begin position="382"/>
        <end position="408"/>
    </location>
</feature>
<sequence length="689" mass="77628">MDRQSKTNTSTQGDTESRKWSIPMTNIITNMTYKKTDRRQQILNAKSKKDRKIKSAFMGVFVGVITAWGGFMYGYDTGMINGVIEMPYFKEHFSLNGKGYFTANEKAIVTSILSLGTFFGALLSFLISDKYGRKFCLNFSLIIFFNLGTILQICSQKYGLLLAGRFVNGLGVGAISSVIPLYQAEISPKWLRGSIISFYQWAITWGLMASSAIAQGTRRINSPKCFRIPIGLQFLWTGVMLIGLYFIPESPRFYVMHNDLDGAIISLSRLGRLSIHDEELIKELIEIKASYDYEMSGGSTSYIDCFKSAKGRSKQLRRMLTGIVLQAIQQSSGINFIFYYGVNFFVASGLSNSYLMSFITYLVNAVFTIPGILLVDRAGRRNLLLFGAVGMSVSNYIIAIVGVTVHSVAVNKVMIGFVCLFIAFFASTWGPVTWVLTGELYSLSVRQKAASICASTNWLVNFAFAISTPYLVDSGQHTAALGTKIFFIWGSMNALGFFFTLFFVYETKGMMLEEIDELYRVCPTPFQSRSFNKKIEAEGPSLMEDKRVSGGNCHIDDEKNNPIYRVNTSDTHATDASYTLQDYLQQWERKYQHRHILSDKIINTQDDTLPESLIVDSDDENSRNDTQDSNVNMSQEEIDFNHDFGLYGELPNTTVISDEEYHHNLQQTIEHLQDQSGIDLTLNRRSSNE</sequence>
<protein>
    <recommendedName>
        <fullName evidence="8">Major facilitator superfamily (MFS) profile domain-containing protein</fullName>
    </recommendedName>
</protein>
<feature type="transmembrane region" description="Helical" evidence="7">
    <location>
        <begin position="486"/>
        <end position="505"/>
    </location>
</feature>
<keyword evidence="5 7" id="KW-1133">Transmembrane helix</keyword>
<feature type="transmembrane region" description="Helical" evidence="7">
    <location>
        <begin position="226"/>
        <end position="247"/>
    </location>
</feature>
<dbReference type="PANTHER" id="PTHR48022:SF16">
    <property type="entry name" value="HIGH GLUCOSE SENSOR RGT2-RELATED"/>
    <property type="match status" value="1"/>
</dbReference>
<name>A0A4T0WW14_9ASCO</name>
<dbReference type="PROSITE" id="PS50850">
    <property type="entry name" value="MFS"/>
    <property type="match status" value="1"/>
</dbReference>
<keyword evidence="10" id="KW-1185">Reference proteome</keyword>
<comment type="subcellular location">
    <subcellularLocation>
        <location evidence="1">Membrane</location>
        <topology evidence="1">Multi-pass membrane protein</topology>
    </subcellularLocation>
</comment>
<dbReference type="InterPro" id="IPR003663">
    <property type="entry name" value="Sugar/inositol_transpt"/>
</dbReference>
<evidence type="ECO:0000313" key="10">
    <source>
        <dbReference type="Proteomes" id="UP000307173"/>
    </source>
</evidence>
<dbReference type="NCBIfam" id="TIGR00879">
    <property type="entry name" value="SP"/>
    <property type="match status" value="1"/>
</dbReference>
<dbReference type="PANTHER" id="PTHR48022">
    <property type="entry name" value="PLASTIDIC GLUCOSE TRANSPORTER 4"/>
    <property type="match status" value="1"/>
</dbReference>
<dbReference type="STRING" id="52247.A0A4T0WW14"/>
<dbReference type="SUPFAM" id="SSF103473">
    <property type="entry name" value="MFS general substrate transporter"/>
    <property type="match status" value="1"/>
</dbReference>
<feature type="transmembrane region" description="Helical" evidence="7">
    <location>
        <begin position="159"/>
        <end position="182"/>
    </location>
</feature>
<keyword evidence="3" id="KW-0813">Transport</keyword>
<evidence type="ECO:0000256" key="5">
    <source>
        <dbReference type="ARBA" id="ARBA00022989"/>
    </source>
</evidence>
<organism evidence="9 10">
    <name type="scientific">Pichia inconspicua</name>
    <dbReference type="NCBI Taxonomy" id="52247"/>
    <lineage>
        <taxon>Eukaryota</taxon>
        <taxon>Fungi</taxon>
        <taxon>Dikarya</taxon>
        <taxon>Ascomycota</taxon>
        <taxon>Saccharomycotina</taxon>
        <taxon>Pichiomycetes</taxon>
        <taxon>Pichiales</taxon>
        <taxon>Pichiaceae</taxon>
        <taxon>Pichia</taxon>
    </lineage>
</organism>
<evidence type="ECO:0000313" key="9">
    <source>
        <dbReference type="EMBL" id="TID15043.1"/>
    </source>
</evidence>
<feature type="transmembrane region" description="Helical" evidence="7">
    <location>
        <begin position="354"/>
        <end position="375"/>
    </location>
</feature>
<feature type="domain" description="Major facilitator superfamily (MFS) profile" evidence="8">
    <location>
        <begin position="62"/>
        <end position="508"/>
    </location>
</feature>
<comment type="similarity">
    <text evidence="2">Belongs to the major facilitator superfamily. Sugar transporter (TC 2.A.1.1) family.</text>
</comment>
<dbReference type="InterPro" id="IPR050360">
    <property type="entry name" value="MFS_Sugar_Transporters"/>
</dbReference>
<dbReference type="OrthoDB" id="6612291at2759"/>
<dbReference type="InterPro" id="IPR005829">
    <property type="entry name" value="Sugar_transporter_CS"/>
</dbReference>
<dbReference type="PROSITE" id="PS00217">
    <property type="entry name" value="SUGAR_TRANSPORT_2"/>
    <property type="match status" value="1"/>
</dbReference>
<feature type="transmembrane region" description="Helical" evidence="7">
    <location>
        <begin position="135"/>
        <end position="153"/>
    </location>
</feature>
<dbReference type="InterPro" id="IPR005828">
    <property type="entry name" value="MFS_sugar_transport-like"/>
</dbReference>
<feature type="transmembrane region" description="Helical" evidence="7">
    <location>
        <begin position="107"/>
        <end position="128"/>
    </location>
</feature>
<evidence type="ECO:0000256" key="7">
    <source>
        <dbReference type="SAM" id="Phobius"/>
    </source>
</evidence>
<comment type="caution">
    <text evidence="9">The sequence shown here is derived from an EMBL/GenBank/DDBJ whole genome shotgun (WGS) entry which is preliminary data.</text>
</comment>
<dbReference type="InterPro" id="IPR036259">
    <property type="entry name" value="MFS_trans_sf"/>
</dbReference>
<feature type="transmembrane region" description="Helical" evidence="7">
    <location>
        <begin position="194"/>
        <end position="214"/>
    </location>
</feature>
<dbReference type="AlphaFoldDB" id="A0A4T0WW14"/>
<dbReference type="GO" id="GO:0016020">
    <property type="term" value="C:membrane"/>
    <property type="evidence" value="ECO:0007669"/>
    <property type="project" value="UniProtKB-SubCell"/>
</dbReference>
<dbReference type="Gene3D" id="1.20.1250.20">
    <property type="entry name" value="MFS general substrate transporter like domains"/>
    <property type="match status" value="1"/>
</dbReference>
<keyword evidence="4 7" id="KW-0812">Transmembrane</keyword>
<dbReference type="InterPro" id="IPR020846">
    <property type="entry name" value="MFS_dom"/>
</dbReference>
<dbReference type="PROSITE" id="PS00216">
    <property type="entry name" value="SUGAR_TRANSPORT_1"/>
    <property type="match status" value="2"/>
</dbReference>
<dbReference type="GO" id="GO:0005351">
    <property type="term" value="F:carbohydrate:proton symporter activity"/>
    <property type="evidence" value="ECO:0007669"/>
    <property type="project" value="TreeGrafter"/>
</dbReference>
<dbReference type="Pfam" id="PF00083">
    <property type="entry name" value="Sugar_tr"/>
    <property type="match status" value="1"/>
</dbReference>
<dbReference type="CDD" id="cd17356">
    <property type="entry name" value="MFS_HXT"/>
    <property type="match status" value="1"/>
</dbReference>
<reference evidence="9 10" key="1">
    <citation type="journal article" date="2019" name="Front. Genet.">
        <title>Whole-Genome Sequencing of the Opportunistic Yeast Pathogen Candida inconspicua Uncovers Its Hybrid Origin.</title>
        <authorList>
            <person name="Mixao V."/>
            <person name="Hansen A.P."/>
            <person name="Saus E."/>
            <person name="Boekhout T."/>
            <person name="Lass-Florl C."/>
            <person name="Gabaldon T."/>
        </authorList>
    </citation>
    <scope>NUCLEOTIDE SEQUENCE [LARGE SCALE GENOMIC DNA]</scope>
    <source>
        <strain evidence="9 10">CBS 180</strain>
    </source>
</reference>
<dbReference type="PRINTS" id="PR00171">
    <property type="entry name" value="SUGRTRNSPORT"/>
</dbReference>
<dbReference type="Proteomes" id="UP000307173">
    <property type="component" value="Unassembled WGS sequence"/>
</dbReference>
<evidence type="ECO:0000256" key="4">
    <source>
        <dbReference type="ARBA" id="ARBA00022692"/>
    </source>
</evidence>
<proteinExistence type="inferred from homology"/>
<evidence type="ECO:0000256" key="1">
    <source>
        <dbReference type="ARBA" id="ARBA00004141"/>
    </source>
</evidence>
<keyword evidence="6 7" id="KW-0472">Membrane</keyword>
<evidence type="ECO:0000256" key="6">
    <source>
        <dbReference type="ARBA" id="ARBA00023136"/>
    </source>
</evidence>
<evidence type="ECO:0000256" key="2">
    <source>
        <dbReference type="ARBA" id="ARBA00010992"/>
    </source>
</evidence>
<gene>
    <name evidence="9" type="ORF">CANINC_004714</name>
</gene>
<evidence type="ECO:0000256" key="3">
    <source>
        <dbReference type="ARBA" id="ARBA00022448"/>
    </source>
</evidence>
<feature type="transmembrane region" description="Helical" evidence="7">
    <location>
        <begin position="449"/>
        <end position="466"/>
    </location>
</feature>
<feature type="transmembrane region" description="Helical" evidence="7">
    <location>
        <begin position="414"/>
        <end position="437"/>
    </location>
</feature>
<accession>A0A4T0WW14</accession>
<feature type="transmembrane region" description="Helical" evidence="7">
    <location>
        <begin position="320"/>
        <end position="342"/>
    </location>
</feature>